<comment type="subcellular location">
    <subcellularLocation>
        <location evidence="1">Secreted</location>
    </subcellularLocation>
</comment>
<dbReference type="SMART" id="SM00034">
    <property type="entry name" value="CLECT"/>
    <property type="match status" value="1"/>
</dbReference>
<dbReference type="InterPro" id="IPR001304">
    <property type="entry name" value="C-type_lectin-like"/>
</dbReference>
<dbReference type="OrthoDB" id="6147631at2759"/>
<dbReference type="AlphaFoldDB" id="A0A2C9KSJ6"/>
<organism evidence="7 8">
    <name type="scientific">Biomphalaria glabrata</name>
    <name type="common">Bloodfluke planorb</name>
    <name type="synonym">Freshwater snail</name>
    <dbReference type="NCBI Taxonomy" id="6526"/>
    <lineage>
        <taxon>Eukaryota</taxon>
        <taxon>Metazoa</taxon>
        <taxon>Spiralia</taxon>
        <taxon>Lophotrochozoa</taxon>
        <taxon>Mollusca</taxon>
        <taxon>Gastropoda</taxon>
        <taxon>Heterobranchia</taxon>
        <taxon>Euthyneura</taxon>
        <taxon>Panpulmonata</taxon>
        <taxon>Hygrophila</taxon>
        <taxon>Lymnaeoidea</taxon>
        <taxon>Planorbidae</taxon>
        <taxon>Biomphalaria</taxon>
    </lineage>
</organism>
<protein>
    <recommendedName>
        <fullName evidence="6">C-type lectin domain-containing protein</fullName>
    </recommendedName>
</protein>
<dbReference type="GO" id="GO:0030246">
    <property type="term" value="F:carbohydrate binding"/>
    <property type="evidence" value="ECO:0007669"/>
    <property type="project" value="UniProtKB-KW"/>
</dbReference>
<dbReference type="InterPro" id="IPR016187">
    <property type="entry name" value="CTDL_fold"/>
</dbReference>
<evidence type="ECO:0000256" key="2">
    <source>
        <dbReference type="ARBA" id="ARBA00022525"/>
    </source>
</evidence>
<dbReference type="VEuPathDB" id="VectorBase:BGLB023053"/>
<proteinExistence type="predicted"/>
<dbReference type="EnsemblMetazoa" id="BGLB023053-RA">
    <property type="protein sequence ID" value="BGLB023053-PA"/>
    <property type="gene ID" value="BGLB023053"/>
</dbReference>
<dbReference type="Proteomes" id="UP000076420">
    <property type="component" value="Unassembled WGS sequence"/>
</dbReference>
<dbReference type="RefSeq" id="XP_013064816.2">
    <property type="nucleotide sequence ID" value="XM_013209362.2"/>
</dbReference>
<dbReference type="SUPFAM" id="SSF56436">
    <property type="entry name" value="C-type lectin-like"/>
    <property type="match status" value="1"/>
</dbReference>
<evidence type="ECO:0000256" key="4">
    <source>
        <dbReference type="ARBA" id="ARBA00022734"/>
    </source>
</evidence>
<evidence type="ECO:0000259" key="6">
    <source>
        <dbReference type="PROSITE" id="PS50041"/>
    </source>
</evidence>
<feature type="domain" description="C-type lectin" evidence="6">
    <location>
        <begin position="207"/>
        <end position="322"/>
    </location>
</feature>
<name>A0A2C9KSJ6_BIOGL</name>
<dbReference type="VEuPathDB" id="VectorBase:BGLAX_030681"/>
<reference evidence="7" key="1">
    <citation type="submission" date="2020-05" db="UniProtKB">
        <authorList>
            <consortium name="EnsemblMetazoa"/>
        </authorList>
    </citation>
    <scope>IDENTIFICATION</scope>
    <source>
        <strain evidence="7">BB02</strain>
    </source>
</reference>
<feature type="signal peptide" evidence="5">
    <location>
        <begin position="1"/>
        <end position="18"/>
    </location>
</feature>
<feature type="chain" id="PRO_5013061837" description="C-type lectin domain-containing protein" evidence="5">
    <location>
        <begin position="19"/>
        <end position="337"/>
    </location>
</feature>
<dbReference type="PANTHER" id="PTHR22799:SF1">
    <property type="entry name" value="C-TYPE LECTIN DOMAIN FAMILY 11 MEMBER A"/>
    <property type="match status" value="1"/>
</dbReference>
<dbReference type="InterPro" id="IPR016186">
    <property type="entry name" value="C-type_lectin-like/link_sf"/>
</dbReference>
<dbReference type="KEGG" id="bgt:106053751"/>
<dbReference type="InterPro" id="IPR051663">
    <property type="entry name" value="CLec_Tetranectin-domain"/>
</dbReference>
<dbReference type="PROSITE" id="PS50041">
    <property type="entry name" value="C_TYPE_LECTIN_2"/>
    <property type="match status" value="1"/>
</dbReference>
<evidence type="ECO:0000313" key="8">
    <source>
        <dbReference type="Proteomes" id="UP000076420"/>
    </source>
</evidence>
<keyword evidence="2" id="KW-0964">Secreted</keyword>
<keyword evidence="4" id="KW-0430">Lectin</keyword>
<evidence type="ECO:0000313" key="7">
    <source>
        <dbReference type="EnsemblMetazoa" id="BGLB023053-PA"/>
    </source>
</evidence>
<dbReference type="GO" id="GO:0008083">
    <property type="term" value="F:growth factor activity"/>
    <property type="evidence" value="ECO:0007669"/>
    <property type="project" value="TreeGrafter"/>
</dbReference>
<gene>
    <name evidence="7" type="primary">106053751</name>
</gene>
<evidence type="ECO:0000256" key="3">
    <source>
        <dbReference type="ARBA" id="ARBA00022729"/>
    </source>
</evidence>
<accession>A0A2C9KSJ6</accession>
<dbReference type="CDD" id="cd00037">
    <property type="entry name" value="CLECT"/>
    <property type="match status" value="1"/>
</dbReference>
<keyword evidence="3 5" id="KW-0732">Signal</keyword>
<dbReference type="Gene3D" id="3.10.100.10">
    <property type="entry name" value="Mannose-Binding Protein A, subunit A"/>
    <property type="match status" value="1"/>
</dbReference>
<evidence type="ECO:0000256" key="1">
    <source>
        <dbReference type="ARBA" id="ARBA00004613"/>
    </source>
</evidence>
<dbReference type="PANTHER" id="PTHR22799">
    <property type="entry name" value="TETRANECTIN-RELATED"/>
    <property type="match status" value="1"/>
</dbReference>
<dbReference type="Pfam" id="PF00059">
    <property type="entry name" value="Lectin_C"/>
    <property type="match status" value="1"/>
</dbReference>
<evidence type="ECO:0000256" key="5">
    <source>
        <dbReference type="SAM" id="SignalP"/>
    </source>
</evidence>
<sequence>MAINLLFIICQILVSTHAALVIEVQPSRIQPGLTNNLVINCSITDNKVPQMLKIHSLALSRVISSDNDTLEELIVLNYNENNSSLKTSKVPEGSVGFNDASHISLSWPNPSYRDANRYKCEARGLSHNFNKISAAAYISVETDVPDIKGLVDELFHLRKESYQTVNALKEVQERCRPQNDASDKSVNKLIAQKQLSMKSLFYSSNQNKGRRYYLSRRQASVEINIAQATCVLYGGYLAEIENNDEFNFIVNFMNSISASDSSFSCVYSGIMDPELDGVWTYMNSKNTSSYLPWGSGEPDRTSQFNCLCLAKIYNWRYNDLPCYYSDSLRYLCEVPEE</sequence>
<dbReference type="GO" id="GO:0005615">
    <property type="term" value="C:extracellular space"/>
    <property type="evidence" value="ECO:0007669"/>
    <property type="project" value="TreeGrafter"/>
</dbReference>